<evidence type="ECO:0000313" key="2">
    <source>
        <dbReference type="EMBL" id="SVA08647.1"/>
    </source>
</evidence>
<organism evidence="2">
    <name type="scientific">marine metagenome</name>
    <dbReference type="NCBI Taxonomy" id="408172"/>
    <lineage>
        <taxon>unclassified sequences</taxon>
        <taxon>metagenomes</taxon>
        <taxon>ecological metagenomes</taxon>
    </lineage>
</organism>
<sequence>MSKQPLKPLNKSTTTKVRWTKSADDRLLRIENQLENIEKRLEKILVKAKAPDKKASKTIVYTIPANK</sequence>
<dbReference type="AlphaFoldDB" id="A0A381T1S4"/>
<reference evidence="2" key="1">
    <citation type="submission" date="2018-05" db="EMBL/GenBank/DDBJ databases">
        <authorList>
            <person name="Lanie J.A."/>
            <person name="Ng W.-L."/>
            <person name="Kazmierczak K.M."/>
            <person name="Andrzejewski T.M."/>
            <person name="Davidsen T.M."/>
            <person name="Wayne K.J."/>
            <person name="Tettelin H."/>
            <person name="Glass J.I."/>
            <person name="Rusch D."/>
            <person name="Podicherti R."/>
            <person name="Tsui H.-C.T."/>
            <person name="Winkler M.E."/>
        </authorList>
    </citation>
    <scope>NUCLEOTIDE SEQUENCE</scope>
</reference>
<gene>
    <name evidence="2" type="ORF">METZ01_LOCUS61501</name>
</gene>
<evidence type="ECO:0000256" key="1">
    <source>
        <dbReference type="SAM" id="Coils"/>
    </source>
</evidence>
<keyword evidence="1" id="KW-0175">Coiled coil</keyword>
<name>A0A381T1S4_9ZZZZ</name>
<proteinExistence type="predicted"/>
<dbReference type="EMBL" id="UINC01003712">
    <property type="protein sequence ID" value="SVA08647.1"/>
    <property type="molecule type" value="Genomic_DNA"/>
</dbReference>
<accession>A0A381T1S4</accession>
<protein>
    <submittedName>
        <fullName evidence="2">Uncharacterized protein</fullName>
    </submittedName>
</protein>
<feature type="coiled-coil region" evidence="1">
    <location>
        <begin position="20"/>
        <end position="47"/>
    </location>
</feature>